<feature type="region of interest" description="Disordered" evidence="2">
    <location>
        <begin position="1"/>
        <end position="43"/>
    </location>
</feature>
<dbReference type="Proteomes" id="UP000186817">
    <property type="component" value="Unassembled WGS sequence"/>
</dbReference>
<dbReference type="GO" id="GO:0016787">
    <property type="term" value="F:hydrolase activity"/>
    <property type="evidence" value="ECO:0007669"/>
    <property type="project" value="UniProtKB-KW"/>
</dbReference>
<evidence type="ECO:0000259" key="3">
    <source>
        <dbReference type="Pfam" id="PF03959"/>
    </source>
</evidence>
<dbReference type="SUPFAM" id="SSF53474">
    <property type="entry name" value="alpha/beta-Hydrolases"/>
    <property type="match status" value="1"/>
</dbReference>
<feature type="domain" description="Serine hydrolase" evidence="3">
    <location>
        <begin position="45"/>
        <end position="235"/>
    </location>
</feature>
<keyword evidence="5" id="KW-1185">Reference proteome</keyword>
<dbReference type="GO" id="GO:0005737">
    <property type="term" value="C:cytoplasm"/>
    <property type="evidence" value="ECO:0007669"/>
    <property type="project" value="TreeGrafter"/>
</dbReference>
<dbReference type="InterPro" id="IPR050593">
    <property type="entry name" value="LovG"/>
</dbReference>
<dbReference type="AlphaFoldDB" id="A0A1Q9EKT2"/>
<comment type="caution">
    <text evidence="4">The sequence shown here is derived from an EMBL/GenBank/DDBJ whole genome shotgun (WGS) entry which is preliminary data.</text>
</comment>
<dbReference type="InterPro" id="IPR029058">
    <property type="entry name" value="AB_hydrolase_fold"/>
</dbReference>
<feature type="region of interest" description="Disordered" evidence="2">
    <location>
        <begin position="233"/>
        <end position="252"/>
    </location>
</feature>
<dbReference type="GO" id="GO:0005634">
    <property type="term" value="C:nucleus"/>
    <property type="evidence" value="ECO:0007669"/>
    <property type="project" value="TreeGrafter"/>
</dbReference>
<feature type="region of interest" description="Disordered" evidence="2">
    <location>
        <begin position="327"/>
        <end position="347"/>
    </location>
</feature>
<sequence>MADWDPFADPADEPPEVQPVSADAEPRGRQAGEAWAPPPSPRGRPIRVACLHGTCSNSNVTRMQLQRASKLCGEAVEFIFLDGRMEAEKSNVMWEEMSRTFKGQVFYDWARFKTGPGTSVASRQYHDLDASLLYLQELLRAHEPLDGLFGFSQGANMASLLAAQAVVGQGVNFGFVVHCCPAGPGWIEQRPELFAQKLPMRSLHISGKEDSNPMLPLLSLYEDPASLAHSDGHKVIPSTGERGSRRCRPDNSRLHPWPGHRLRCLPLAGVEEHTGKVGCHELSDKSRVAIPDSAERVLKITPNASGTDIVEEVLSIAPESDACLAGPVPKAKSAPWVSSPSLTGPRR</sequence>
<feature type="compositionally biased region" description="Basic and acidic residues" evidence="2">
    <location>
        <begin position="242"/>
        <end position="252"/>
    </location>
</feature>
<evidence type="ECO:0000313" key="5">
    <source>
        <dbReference type="Proteomes" id="UP000186817"/>
    </source>
</evidence>
<protein>
    <submittedName>
        <fullName evidence="4">Rhodanese-like domain-containing protein 6</fullName>
    </submittedName>
</protein>
<dbReference type="InterPro" id="IPR005645">
    <property type="entry name" value="FSH-like_dom"/>
</dbReference>
<proteinExistence type="predicted"/>
<gene>
    <name evidence="4" type="primary">STR6</name>
    <name evidence="4" type="ORF">AK812_SmicGene8502</name>
</gene>
<dbReference type="PANTHER" id="PTHR48070">
    <property type="entry name" value="ESTERASE OVCA2"/>
    <property type="match status" value="1"/>
</dbReference>
<dbReference type="EMBL" id="LSRX01000126">
    <property type="protein sequence ID" value="OLQ07997.1"/>
    <property type="molecule type" value="Genomic_DNA"/>
</dbReference>
<organism evidence="4 5">
    <name type="scientific">Symbiodinium microadriaticum</name>
    <name type="common">Dinoflagellate</name>
    <name type="synonym">Zooxanthella microadriatica</name>
    <dbReference type="NCBI Taxonomy" id="2951"/>
    <lineage>
        <taxon>Eukaryota</taxon>
        <taxon>Sar</taxon>
        <taxon>Alveolata</taxon>
        <taxon>Dinophyceae</taxon>
        <taxon>Suessiales</taxon>
        <taxon>Symbiodiniaceae</taxon>
        <taxon>Symbiodinium</taxon>
    </lineage>
</organism>
<dbReference type="PANTHER" id="PTHR48070:SF6">
    <property type="entry name" value="ESTERASE OVCA2"/>
    <property type="match status" value="1"/>
</dbReference>
<reference evidence="4 5" key="1">
    <citation type="submission" date="2016-02" db="EMBL/GenBank/DDBJ databases">
        <title>Genome analysis of coral dinoflagellate symbionts highlights evolutionary adaptations to a symbiotic lifestyle.</title>
        <authorList>
            <person name="Aranda M."/>
            <person name="Li Y."/>
            <person name="Liew Y.J."/>
            <person name="Baumgarten S."/>
            <person name="Simakov O."/>
            <person name="Wilson M."/>
            <person name="Piel J."/>
            <person name="Ashoor H."/>
            <person name="Bougouffa S."/>
            <person name="Bajic V.B."/>
            <person name="Ryu T."/>
            <person name="Ravasi T."/>
            <person name="Bayer T."/>
            <person name="Micklem G."/>
            <person name="Kim H."/>
            <person name="Bhak J."/>
            <person name="Lajeunesse T.C."/>
            <person name="Voolstra C.R."/>
        </authorList>
    </citation>
    <scope>NUCLEOTIDE SEQUENCE [LARGE SCALE GENOMIC DNA]</scope>
    <source>
        <strain evidence="4 5">CCMP2467</strain>
    </source>
</reference>
<name>A0A1Q9EKT2_SYMMI</name>
<keyword evidence="1" id="KW-0378">Hydrolase</keyword>
<evidence type="ECO:0000313" key="4">
    <source>
        <dbReference type="EMBL" id="OLQ07997.1"/>
    </source>
</evidence>
<dbReference type="Pfam" id="PF03959">
    <property type="entry name" value="FSH1"/>
    <property type="match status" value="1"/>
</dbReference>
<evidence type="ECO:0000256" key="2">
    <source>
        <dbReference type="SAM" id="MobiDB-lite"/>
    </source>
</evidence>
<evidence type="ECO:0000256" key="1">
    <source>
        <dbReference type="ARBA" id="ARBA00022801"/>
    </source>
</evidence>
<dbReference type="Gene3D" id="3.40.50.1820">
    <property type="entry name" value="alpha/beta hydrolase"/>
    <property type="match status" value="1"/>
</dbReference>
<feature type="compositionally biased region" description="Polar residues" evidence="2">
    <location>
        <begin position="336"/>
        <end position="347"/>
    </location>
</feature>
<dbReference type="OrthoDB" id="285147at2759"/>
<accession>A0A1Q9EKT2</accession>